<dbReference type="EMBL" id="JBEPEK010000106">
    <property type="protein sequence ID" value="MER7181189.1"/>
    <property type="molecule type" value="Genomic_DNA"/>
</dbReference>
<keyword evidence="2" id="KW-1185">Reference proteome</keyword>
<comment type="caution">
    <text evidence="1">The sequence shown here is derived from an EMBL/GenBank/DDBJ whole genome shotgun (WGS) entry which is preliminary data.</text>
</comment>
<name>A0ABV1WWP5_9ACTN</name>
<accession>A0ABV1WWP5</accession>
<protein>
    <submittedName>
        <fullName evidence="1">Uncharacterized protein</fullName>
    </submittedName>
</protein>
<reference evidence="1 2" key="1">
    <citation type="submission" date="2024-06" db="EMBL/GenBank/DDBJ databases">
        <title>The Natural Products Discovery Center: Release of the First 8490 Sequenced Strains for Exploring Actinobacteria Biosynthetic Diversity.</title>
        <authorList>
            <person name="Kalkreuter E."/>
            <person name="Kautsar S.A."/>
            <person name="Yang D."/>
            <person name="Bader C.D."/>
            <person name="Teijaro C.N."/>
            <person name="Fluegel L."/>
            <person name="Davis C.M."/>
            <person name="Simpson J.R."/>
            <person name="Lauterbach L."/>
            <person name="Steele A.D."/>
            <person name="Gui C."/>
            <person name="Meng S."/>
            <person name="Li G."/>
            <person name="Viehrig K."/>
            <person name="Ye F."/>
            <person name="Su P."/>
            <person name="Kiefer A.F."/>
            <person name="Nichols A."/>
            <person name="Cepeda A.J."/>
            <person name="Yan W."/>
            <person name="Fan B."/>
            <person name="Jiang Y."/>
            <person name="Adhikari A."/>
            <person name="Zheng C.-J."/>
            <person name="Schuster L."/>
            <person name="Cowan T.M."/>
            <person name="Smanski M.J."/>
            <person name="Chevrette M.G."/>
            <person name="De Carvalho L.P.S."/>
            <person name="Shen B."/>
        </authorList>
    </citation>
    <scope>NUCLEOTIDE SEQUENCE [LARGE SCALE GENOMIC DNA]</scope>
    <source>
        <strain evidence="1 2">NPDC000234</strain>
    </source>
</reference>
<sequence>MLQAESGTLLFTTGGGAIAPYPMLATVNIAQAGRRNFAINLHNTLADDGIYAANVAINLMIGA</sequence>
<dbReference type="RefSeq" id="WP_350781819.1">
    <property type="nucleotide sequence ID" value="NZ_JBEPEK010000106.1"/>
</dbReference>
<proteinExistence type="predicted"/>
<dbReference type="Proteomes" id="UP001474181">
    <property type="component" value="Unassembled WGS sequence"/>
</dbReference>
<evidence type="ECO:0000313" key="1">
    <source>
        <dbReference type="EMBL" id="MER7181189.1"/>
    </source>
</evidence>
<gene>
    <name evidence="1" type="ORF">ABT404_17190</name>
</gene>
<evidence type="ECO:0000313" key="2">
    <source>
        <dbReference type="Proteomes" id="UP001474181"/>
    </source>
</evidence>
<organism evidence="1 2">
    <name type="scientific">Streptomyces hyaluromycini</name>
    <dbReference type="NCBI Taxonomy" id="1377993"/>
    <lineage>
        <taxon>Bacteria</taxon>
        <taxon>Bacillati</taxon>
        <taxon>Actinomycetota</taxon>
        <taxon>Actinomycetes</taxon>
        <taxon>Kitasatosporales</taxon>
        <taxon>Streptomycetaceae</taxon>
        <taxon>Streptomyces</taxon>
    </lineage>
</organism>